<keyword evidence="2" id="KW-1185">Reference proteome</keyword>
<dbReference type="AlphaFoldDB" id="A0AAD6VRV0"/>
<dbReference type="Proteomes" id="UP001219525">
    <property type="component" value="Unassembled WGS sequence"/>
</dbReference>
<evidence type="ECO:0000313" key="1">
    <source>
        <dbReference type="EMBL" id="KAJ7220804.1"/>
    </source>
</evidence>
<dbReference type="EMBL" id="JARJCW010000009">
    <property type="protein sequence ID" value="KAJ7220804.1"/>
    <property type="molecule type" value="Genomic_DNA"/>
</dbReference>
<reference evidence="1" key="1">
    <citation type="submission" date="2023-03" db="EMBL/GenBank/DDBJ databases">
        <title>Massive genome expansion in bonnet fungi (Mycena s.s.) driven by repeated elements and novel gene families across ecological guilds.</title>
        <authorList>
            <consortium name="Lawrence Berkeley National Laboratory"/>
            <person name="Harder C.B."/>
            <person name="Miyauchi S."/>
            <person name="Viragh M."/>
            <person name="Kuo A."/>
            <person name="Thoen E."/>
            <person name="Andreopoulos B."/>
            <person name="Lu D."/>
            <person name="Skrede I."/>
            <person name="Drula E."/>
            <person name="Henrissat B."/>
            <person name="Morin E."/>
            <person name="Kohler A."/>
            <person name="Barry K."/>
            <person name="LaButti K."/>
            <person name="Morin E."/>
            <person name="Salamov A."/>
            <person name="Lipzen A."/>
            <person name="Mereny Z."/>
            <person name="Hegedus B."/>
            <person name="Baldrian P."/>
            <person name="Stursova M."/>
            <person name="Weitz H."/>
            <person name="Taylor A."/>
            <person name="Grigoriev I.V."/>
            <person name="Nagy L.G."/>
            <person name="Martin F."/>
            <person name="Kauserud H."/>
        </authorList>
    </citation>
    <scope>NUCLEOTIDE SEQUENCE</scope>
    <source>
        <strain evidence="1">9144</strain>
    </source>
</reference>
<evidence type="ECO:0008006" key="3">
    <source>
        <dbReference type="Google" id="ProtNLM"/>
    </source>
</evidence>
<dbReference type="InterPro" id="IPR036047">
    <property type="entry name" value="F-box-like_dom_sf"/>
</dbReference>
<comment type="caution">
    <text evidence="1">The sequence shown here is derived from an EMBL/GenBank/DDBJ whole genome shotgun (WGS) entry which is preliminary data.</text>
</comment>
<organism evidence="1 2">
    <name type="scientific">Mycena pura</name>
    <dbReference type="NCBI Taxonomy" id="153505"/>
    <lineage>
        <taxon>Eukaryota</taxon>
        <taxon>Fungi</taxon>
        <taxon>Dikarya</taxon>
        <taxon>Basidiomycota</taxon>
        <taxon>Agaricomycotina</taxon>
        <taxon>Agaricomycetes</taxon>
        <taxon>Agaricomycetidae</taxon>
        <taxon>Agaricales</taxon>
        <taxon>Marasmiineae</taxon>
        <taxon>Mycenaceae</taxon>
        <taxon>Mycena</taxon>
    </lineage>
</organism>
<name>A0AAD6VRV0_9AGAR</name>
<proteinExistence type="predicted"/>
<gene>
    <name evidence="1" type="ORF">GGX14DRAFT_676062</name>
</gene>
<evidence type="ECO:0000313" key="2">
    <source>
        <dbReference type="Proteomes" id="UP001219525"/>
    </source>
</evidence>
<accession>A0AAD6VRV0</accession>
<sequence>MGQRWWVINLDKRERHDLRKLFFGGFGAYFNALLRNPKFPDCLPQYRPGDFLRKYDSLPFLDLPPSYCYFAKTAPRSLDTIALVNLPVELIYEILSYLDEFFDLLFFSMTCQALWEIGRDYLPTDIPEGLLSTEEREKFLVDEDGEYAVRDEPFNQGHYLKVFSWDKLLTGVRQRCLGLHSDIEVVSELCKYDPPPSTLHVLRNLSRQQYVRESALLALRDKYKGTKVKMDEVTLGQVVHCRICLSSSAETNLRYQGDIEVHRGVWAGDRFDIISAEWVETPDVANSWTDVSKEALEEMEEIWVAEYAPS</sequence>
<protein>
    <recommendedName>
        <fullName evidence="3">F-box domain-containing protein</fullName>
    </recommendedName>
</protein>
<dbReference type="SUPFAM" id="SSF81383">
    <property type="entry name" value="F-box domain"/>
    <property type="match status" value="1"/>
</dbReference>